<reference evidence="2 3" key="1">
    <citation type="submission" date="2016-10" db="EMBL/GenBank/DDBJ databases">
        <authorList>
            <person name="de Groot N.N."/>
        </authorList>
    </citation>
    <scope>NUCLEOTIDE SEQUENCE [LARGE SCALE GENOMIC DNA]</scope>
    <source>
        <strain evidence="2 3">CPCC 100156</strain>
    </source>
</reference>
<feature type="region of interest" description="Disordered" evidence="1">
    <location>
        <begin position="54"/>
        <end position="90"/>
    </location>
</feature>
<feature type="compositionally biased region" description="Polar residues" evidence="1">
    <location>
        <begin position="54"/>
        <end position="80"/>
    </location>
</feature>
<dbReference type="Proteomes" id="UP000198925">
    <property type="component" value="Unassembled WGS sequence"/>
</dbReference>
<sequence>MWATVASVGTPPSIRRGGAGSCKTMPGQARQASFGRFVTTTRNLAGITSSHSAASMPISTSGPWQQGQALASGASTTSTRGRCAGSRPQPARRRLAWLSFRAGEALPAPAALPASVASISSNANSSCSSGSRSDFVPNCRRFSFSSRCCSRSF</sequence>
<evidence type="ECO:0000313" key="2">
    <source>
        <dbReference type="EMBL" id="SDE58963.1"/>
    </source>
</evidence>
<gene>
    <name evidence="2" type="ORF">SAMN04487779_10626</name>
</gene>
<evidence type="ECO:0000313" key="3">
    <source>
        <dbReference type="Proteomes" id="UP000198925"/>
    </source>
</evidence>
<protein>
    <submittedName>
        <fullName evidence="2">Uncharacterized protein</fullName>
    </submittedName>
</protein>
<keyword evidence="3" id="KW-1185">Reference proteome</keyword>
<proteinExistence type="predicted"/>
<evidence type="ECO:0000256" key="1">
    <source>
        <dbReference type="SAM" id="MobiDB-lite"/>
    </source>
</evidence>
<organism evidence="2 3">
    <name type="scientific">Belnapia rosea</name>
    <dbReference type="NCBI Taxonomy" id="938405"/>
    <lineage>
        <taxon>Bacteria</taxon>
        <taxon>Pseudomonadati</taxon>
        <taxon>Pseudomonadota</taxon>
        <taxon>Alphaproteobacteria</taxon>
        <taxon>Acetobacterales</taxon>
        <taxon>Roseomonadaceae</taxon>
        <taxon>Belnapia</taxon>
    </lineage>
</organism>
<dbReference type="AlphaFoldDB" id="A0A1G7E5K6"/>
<accession>A0A1G7E5K6</accession>
<name>A0A1G7E5K6_9PROT</name>
<dbReference type="EMBL" id="FMZX01000062">
    <property type="protein sequence ID" value="SDE58963.1"/>
    <property type="molecule type" value="Genomic_DNA"/>
</dbReference>
<feature type="region of interest" description="Disordered" evidence="1">
    <location>
        <begin position="1"/>
        <end position="34"/>
    </location>
</feature>